<evidence type="ECO:0000256" key="11">
    <source>
        <dbReference type="ARBA" id="ARBA00023004"/>
    </source>
</evidence>
<keyword evidence="11 14" id="KW-0408">Iron</keyword>
<keyword evidence="10" id="KW-0560">Oxidoreductase</keyword>
<evidence type="ECO:0000259" key="18">
    <source>
        <dbReference type="Pfam" id="PF15914"/>
    </source>
</evidence>
<dbReference type="InterPro" id="IPR031802">
    <property type="entry name" value="FAM193_C"/>
</dbReference>
<evidence type="ECO:0000313" key="20">
    <source>
        <dbReference type="Proteomes" id="UP001607302"/>
    </source>
</evidence>
<feature type="region of interest" description="Disordered" evidence="16">
    <location>
        <begin position="1681"/>
        <end position="1815"/>
    </location>
</feature>
<keyword evidence="7 14" id="KW-0479">Metal-binding</keyword>
<feature type="coiled-coil region" evidence="15">
    <location>
        <begin position="1602"/>
        <end position="1629"/>
    </location>
</feature>
<feature type="compositionally biased region" description="Basic residues" evidence="16">
    <location>
        <begin position="1423"/>
        <end position="1432"/>
    </location>
</feature>
<evidence type="ECO:0000313" key="19">
    <source>
        <dbReference type="EMBL" id="KAL2730861.1"/>
    </source>
</evidence>
<dbReference type="PRINTS" id="PR00385">
    <property type="entry name" value="P450"/>
</dbReference>
<evidence type="ECO:0000256" key="13">
    <source>
        <dbReference type="ARBA" id="ARBA00023136"/>
    </source>
</evidence>
<sequence>MDSTFLILISISVLIFIRLFSSLYSAYVFRKTVNKLPGPRGNILFGTSSSARKLKKEDRLLKVQICSIKYKDGLFRTWLGTEATVHIHKPEHVEIILRSTTNIEKAPLYKYMEPWLGQALLTSTGKKWMRDRKLITPAFHFNILEQYAIVMSEKADIFVKCLEKQININPKESIDIFPYANRCTLDVICETAMGVNINMQEDTENEYGKAVHRFTELLMYRIFRPWLAWDWIFGLTKVGKEYYSAINIMHTFTREVIKKKKLVRESKCNIANENSLIFDEIGKPTRKAFLDLLLDARESDGNPMTDEELREQVDTVMFAGHDTTAAAISWTLFLLGNNEDIQNKVHEELDYIFNDSNESATTKEISQLKYLDRVAKEALRLYPSAPGFLRKLSEDVKIGKYNYVIPKGCVVALSSFGTHRHPEVWPNPEKFNPDRFLPENSKGRHPYSYIPFSAGPRNCLGQKYALLEEKFVLTAILRKWKEKKRTYQLFLYSGTNTVDILLCYCSIRFIKIMSRSDGKEDQCERAKEGNVVLMGETLAKNCTHNDPQRCFNVDFMQLEADIAGDIEEETIISTNITNYIPLTSMTINESEVDTLYSDTVYSENMKCSIVPSIPEVSPHNLSTKSISIHSPSRRSKESCSCDVYKAHRDIFGEELQAAMKFQNLWSNLRQQIRAVFKTALKVSHSSDTLQSQHEMFPLIDMHDTVTQLCKRDPYQLFMRLVGQAQEFVIEVKVRLLALLDDRSVNNLAEIFLAGLLDDYDALISTAFKISIIVKPLKKHLCKFNLTWDCFIKKLYQIYVYNNPLVQNNLPPFLVQLRKVLLLKGLEYQELIRRYLSFDDEMITIRSLWPEIEPWMVKYNAEQAVQMTQLRHIREGWGLFTTIRKIMEIRKLMKLSDSGSKLQDINGQLAAFMEIAKHGASSTDGRSSSPTTDFSSFSSDSLNISQCLEVVQILLDDWNKARHQKLVDIARELTVRHMVANENDPDSLAYAHASNHLEQFAIRRVRSHGKDISIEDSIVEEENDCGCQECTKPSTSPVSGNGRIGNIELPTDDVNFFPMIANGLMKHIINFTASNSSNTEIQLKKLFEEMKDTIDLKDENDIILKNVDDNIDTQASIPLPCQCVQLHAREIIERKKGTIQDPCPCVLNSKRKWDICPCLTKNLEESAITNTHPKEILSNSIAINFNQELIKPIIKTGSTQSTQTQTRHSTTQTPNSNHNRITFPSTTTHPYTHRSVPDVTKSTVPSHKLHTHNNHNSHACHKQTNVEHIKRVSCNDLSSGDGDCSDSASSQEDSCSTSSSAQRDSSRHCDCCYCEVFGHGVPSVAPVSRNYNEMRERLRQILTKKKAKKCKATYSTSKSLVDVALPLSNVNQESKPIMNNLALRSNTPVPTTLSEDPRDQRNLEELLDFIEGNQNGKKDNNKKAEKKARQKQRKLQEKMKKDRQEAEKQKLIELQKKTPEVTITVVDSQKPVNQRFLPQCNLPEVSILPTSNPNTLSNGKHITNKKKDKQETCNINTTNNSGSNKVKVASSVTTNLKMKNISNADKLEQISNSNQPSKIDIKNEKLEFSNKAFKGTTNINALNTKDNANHIADKLAAMELTDKQLTKKERKKLRREMRKQEEAKMNATAEPVQHTENQPQIVTIKRIMESNSTEPTVTITLKGQTPAEDKVLFTLVNGQTKEVPLHKSEQEQNLCNNNNNNKKKKTNKASSNNETMQSNKLQQASSTKQQQQVKVCDAKHTTTKYQNNNEKSKGIKQTEERKTQQQGVNEVKTTKSKKDKKNSETKENVSQQQQNLSSKSKNLQQNAQVKKTNRSVNITQTTDIHKCNVTLEPVVKTKNQHEKINENVGINNKHKKLVNITNTNKSMKNEQQKLQIKGNNNTIKQGSFSAIPSTSDDVINSSLSSQFRDISLNTKINIENLKLPPGITITKVDVPVKPLPIKSAPMPKPVNPPKQTTIIAAPMSGVQSSYASPQAGGNVIVVDTGKLKQDLLPKPNEIELSRDIRPSQTITGKKKKKKNKSSSSTNNLIQSAIKNAECSVNDNNISEESARILHNPNTNMVTIRNPAFGPMKVPPTQQAAIIKVSENGMVTIRSPALQQAINAGLAAPSKPDYIVKGDLSSNTAQLDTININVKRTNDMIPSSLAELRSRLTPDCTGGLAGLANIQISKVAKGQPIPENGINLKGTSVTLTKVRKDTNMDDVHHTKAAVREAINASITATTTTGKGKKKKKRGNCTRQCGDDWNLVESVFTPKDIDLEDGEMDDAERELEAFKRFCLQSVPPPRKEKVNLNIKDIVLKKKSSSSSSSSATAAVIAAN</sequence>
<keyword evidence="17" id="KW-1133">Transmembrane helix</keyword>
<comment type="similarity">
    <text evidence="5">Belongs to the cytochrome P450 family.</text>
</comment>
<organism evidence="19 20">
    <name type="scientific">Vespula squamosa</name>
    <name type="common">Southern yellow jacket</name>
    <name type="synonym">Wasp</name>
    <dbReference type="NCBI Taxonomy" id="30214"/>
    <lineage>
        <taxon>Eukaryota</taxon>
        <taxon>Metazoa</taxon>
        <taxon>Ecdysozoa</taxon>
        <taxon>Arthropoda</taxon>
        <taxon>Hexapoda</taxon>
        <taxon>Insecta</taxon>
        <taxon>Pterygota</taxon>
        <taxon>Neoptera</taxon>
        <taxon>Endopterygota</taxon>
        <taxon>Hymenoptera</taxon>
        <taxon>Apocrita</taxon>
        <taxon>Aculeata</taxon>
        <taxon>Vespoidea</taxon>
        <taxon>Vespidae</taxon>
        <taxon>Vespinae</taxon>
        <taxon>Vespula</taxon>
    </lineage>
</organism>
<evidence type="ECO:0000256" key="1">
    <source>
        <dbReference type="ARBA" id="ARBA00001971"/>
    </source>
</evidence>
<feature type="transmembrane region" description="Helical" evidence="17">
    <location>
        <begin position="6"/>
        <end position="29"/>
    </location>
</feature>
<feature type="region of interest" description="Disordered" evidence="16">
    <location>
        <begin position="1282"/>
        <end position="1304"/>
    </location>
</feature>
<keyword evidence="6 14" id="KW-0349">Heme</keyword>
<dbReference type="EMBL" id="JAUDFV010000110">
    <property type="protein sequence ID" value="KAL2730861.1"/>
    <property type="molecule type" value="Genomic_DNA"/>
</dbReference>
<dbReference type="PROSITE" id="PS00086">
    <property type="entry name" value="CYTOCHROME_P450"/>
    <property type="match status" value="1"/>
</dbReference>
<evidence type="ECO:0000256" key="6">
    <source>
        <dbReference type="ARBA" id="ARBA00022617"/>
    </source>
</evidence>
<feature type="region of interest" description="Disordered" evidence="16">
    <location>
        <begin position="1195"/>
        <end position="1259"/>
    </location>
</feature>
<feature type="compositionally biased region" description="Low complexity" evidence="16">
    <location>
        <begin position="1282"/>
        <end position="1302"/>
    </location>
</feature>
<protein>
    <recommendedName>
        <fullName evidence="18">FAM193 C-terminal domain-containing protein</fullName>
    </recommendedName>
</protein>
<dbReference type="Proteomes" id="UP001607302">
    <property type="component" value="Unassembled WGS sequence"/>
</dbReference>
<dbReference type="InterPro" id="IPR050196">
    <property type="entry name" value="Cytochrome_P450_Monoox"/>
</dbReference>
<evidence type="ECO:0000256" key="12">
    <source>
        <dbReference type="ARBA" id="ARBA00023033"/>
    </source>
</evidence>
<dbReference type="InterPro" id="IPR001128">
    <property type="entry name" value="Cyt_P450"/>
</dbReference>
<dbReference type="InterPro" id="IPR036396">
    <property type="entry name" value="Cyt_P450_sf"/>
</dbReference>
<dbReference type="PANTHER" id="PTHR24291:SF189">
    <property type="entry name" value="CYTOCHROME P450 4C3-RELATED"/>
    <property type="match status" value="1"/>
</dbReference>
<keyword evidence="8" id="KW-0256">Endoplasmic reticulum</keyword>
<feature type="region of interest" description="Disordered" evidence="16">
    <location>
        <begin position="1408"/>
        <end position="1446"/>
    </location>
</feature>
<comment type="function">
    <text evidence="2">May be involved in the metabolism of insect hormones and in the breakdown of synthetic insecticides.</text>
</comment>
<dbReference type="SUPFAM" id="SSF48264">
    <property type="entry name" value="Cytochrome P450"/>
    <property type="match status" value="1"/>
</dbReference>
<feature type="compositionally biased region" description="Basic and acidic residues" evidence="16">
    <location>
        <begin position="1433"/>
        <end position="1446"/>
    </location>
</feature>
<feature type="compositionally biased region" description="Polar residues" evidence="16">
    <location>
        <begin position="1806"/>
        <end position="1815"/>
    </location>
</feature>
<keyword evidence="12" id="KW-0503">Monooxygenase</keyword>
<evidence type="ECO:0000256" key="14">
    <source>
        <dbReference type="PIRSR" id="PIRSR602403-1"/>
    </source>
</evidence>
<dbReference type="GO" id="GO:0004497">
    <property type="term" value="F:monooxygenase activity"/>
    <property type="evidence" value="ECO:0007669"/>
    <property type="project" value="UniProtKB-KW"/>
</dbReference>
<accession>A0ABD2BDN7</accession>
<name>A0ABD2BDN7_VESSQ</name>
<evidence type="ECO:0000256" key="2">
    <source>
        <dbReference type="ARBA" id="ARBA00003690"/>
    </source>
</evidence>
<proteinExistence type="inferred from homology"/>
<evidence type="ECO:0000256" key="17">
    <source>
        <dbReference type="SAM" id="Phobius"/>
    </source>
</evidence>
<evidence type="ECO:0000256" key="7">
    <source>
        <dbReference type="ARBA" id="ARBA00022723"/>
    </source>
</evidence>
<feature type="compositionally biased region" description="Basic and acidic residues" evidence="16">
    <location>
        <begin position="1749"/>
        <end position="1762"/>
    </location>
</feature>
<evidence type="ECO:0000256" key="4">
    <source>
        <dbReference type="ARBA" id="ARBA00004406"/>
    </source>
</evidence>
<keyword evidence="9" id="KW-0492">Microsome</keyword>
<evidence type="ECO:0000256" key="5">
    <source>
        <dbReference type="ARBA" id="ARBA00010617"/>
    </source>
</evidence>
<keyword evidence="17" id="KW-0812">Transmembrane</keyword>
<dbReference type="Pfam" id="PF15914">
    <property type="entry name" value="FAM193_C"/>
    <property type="match status" value="1"/>
</dbReference>
<comment type="cofactor">
    <cofactor evidence="1 14">
        <name>heme</name>
        <dbReference type="ChEBI" id="CHEBI:30413"/>
    </cofactor>
</comment>
<feature type="compositionally biased region" description="Basic residues" evidence="16">
    <location>
        <begin position="1246"/>
        <end position="1259"/>
    </location>
</feature>
<feature type="compositionally biased region" description="Low complexity" evidence="16">
    <location>
        <begin position="1195"/>
        <end position="1212"/>
    </location>
</feature>
<dbReference type="Gene3D" id="1.10.630.10">
    <property type="entry name" value="Cytochrome P450"/>
    <property type="match status" value="1"/>
</dbReference>
<feature type="domain" description="FAM193 C-terminal" evidence="18">
    <location>
        <begin position="2247"/>
        <end position="2300"/>
    </location>
</feature>
<evidence type="ECO:0000256" key="8">
    <source>
        <dbReference type="ARBA" id="ARBA00022824"/>
    </source>
</evidence>
<comment type="subcellular location">
    <subcellularLocation>
        <location evidence="4">Endoplasmic reticulum membrane</location>
        <topology evidence="4">Peripheral membrane protein</topology>
    </subcellularLocation>
    <subcellularLocation>
        <location evidence="3">Microsome membrane</location>
        <topology evidence="3">Peripheral membrane protein</topology>
    </subcellularLocation>
</comment>
<feature type="region of interest" description="Disordered" evidence="16">
    <location>
        <begin position="1998"/>
        <end position="2025"/>
    </location>
</feature>
<evidence type="ECO:0000256" key="10">
    <source>
        <dbReference type="ARBA" id="ARBA00023002"/>
    </source>
</evidence>
<feature type="binding site" description="axial binding residue" evidence="14">
    <location>
        <position position="459"/>
    </location>
    <ligand>
        <name>heme</name>
        <dbReference type="ChEBI" id="CHEBI:30413"/>
    </ligand>
    <ligandPart>
        <name>Fe</name>
        <dbReference type="ChEBI" id="CHEBI:18248"/>
    </ligandPart>
</feature>
<evidence type="ECO:0000256" key="16">
    <source>
        <dbReference type="SAM" id="MobiDB-lite"/>
    </source>
</evidence>
<feature type="compositionally biased region" description="Low complexity" evidence="16">
    <location>
        <begin position="1721"/>
        <end position="1734"/>
    </location>
</feature>
<dbReference type="PANTHER" id="PTHR24291">
    <property type="entry name" value="CYTOCHROME P450 FAMILY 4"/>
    <property type="match status" value="1"/>
</dbReference>
<gene>
    <name evidence="19" type="ORF">V1478_005274</name>
</gene>
<evidence type="ECO:0000256" key="15">
    <source>
        <dbReference type="SAM" id="Coils"/>
    </source>
</evidence>
<dbReference type="PRINTS" id="PR00465">
    <property type="entry name" value="EP450IV"/>
</dbReference>
<evidence type="ECO:0000256" key="3">
    <source>
        <dbReference type="ARBA" id="ARBA00004174"/>
    </source>
</evidence>
<evidence type="ECO:0000256" key="9">
    <source>
        <dbReference type="ARBA" id="ARBA00022848"/>
    </source>
</evidence>
<keyword evidence="20" id="KW-1185">Reference proteome</keyword>
<keyword evidence="15" id="KW-0175">Coiled coil</keyword>
<dbReference type="GO" id="GO:0046872">
    <property type="term" value="F:metal ion binding"/>
    <property type="evidence" value="ECO:0007669"/>
    <property type="project" value="UniProtKB-KW"/>
</dbReference>
<dbReference type="GO" id="GO:0005789">
    <property type="term" value="C:endoplasmic reticulum membrane"/>
    <property type="evidence" value="ECO:0007669"/>
    <property type="project" value="UniProtKB-SubCell"/>
</dbReference>
<reference evidence="19 20" key="1">
    <citation type="journal article" date="2024" name="Ann. Entomol. Soc. Am.">
        <title>Genomic analyses of the southern and eastern yellowjacket wasps (Hymenoptera: Vespidae) reveal evolutionary signatures of social life.</title>
        <authorList>
            <person name="Catto M.A."/>
            <person name="Caine P.B."/>
            <person name="Orr S.E."/>
            <person name="Hunt B.G."/>
            <person name="Goodisman M.A.D."/>
        </authorList>
    </citation>
    <scope>NUCLEOTIDE SEQUENCE [LARGE SCALE GENOMIC DNA]</scope>
    <source>
        <strain evidence="19">233</strain>
        <tissue evidence="19">Head and thorax</tissue>
    </source>
</reference>
<dbReference type="InterPro" id="IPR017972">
    <property type="entry name" value="Cyt_P450_CS"/>
</dbReference>
<dbReference type="CDD" id="cd20628">
    <property type="entry name" value="CYP4"/>
    <property type="match status" value="1"/>
</dbReference>
<feature type="compositionally biased region" description="Low complexity" evidence="16">
    <location>
        <begin position="1787"/>
        <end position="1805"/>
    </location>
</feature>
<keyword evidence="13 17" id="KW-0472">Membrane</keyword>
<dbReference type="Pfam" id="PF00067">
    <property type="entry name" value="p450"/>
    <property type="match status" value="1"/>
</dbReference>
<feature type="compositionally biased region" description="Polar residues" evidence="16">
    <location>
        <begin position="1213"/>
        <end position="1229"/>
    </location>
</feature>
<dbReference type="InterPro" id="IPR002403">
    <property type="entry name" value="Cyt_P450_E_grp-IV"/>
</dbReference>
<comment type="caution">
    <text evidence="19">The sequence shown here is derived from an EMBL/GenBank/DDBJ whole genome shotgun (WGS) entry which is preliminary data.</text>
</comment>